<feature type="binding site" evidence="6">
    <location>
        <position position="267"/>
    </location>
    <ligand>
        <name>a divalent metal cation</name>
        <dbReference type="ChEBI" id="CHEBI:60240"/>
        <label>1</label>
    </ligand>
</feature>
<evidence type="ECO:0000256" key="4">
    <source>
        <dbReference type="ARBA" id="ARBA00022723"/>
    </source>
</evidence>
<feature type="domain" description="Peptidase M24" evidence="7">
    <location>
        <begin position="11"/>
        <end position="274"/>
    </location>
</feature>
<dbReference type="GO" id="GO:0005829">
    <property type="term" value="C:cytosol"/>
    <property type="evidence" value="ECO:0007669"/>
    <property type="project" value="TreeGrafter"/>
</dbReference>
<dbReference type="Proteomes" id="UP000001208">
    <property type="component" value="Chromosome"/>
</dbReference>
<name>B3QYP2_CHLT3</name>
<keyword evidence="3 6" id="KW-0645">Protease</keyword>
<dbReference type="Gene3D" id="3.90.230.10">
    <property type="entry name" value="Creatinase/methionine aminopeptidase superfamily"/>
    <property type="match status" value="1"/>
</dbReference>
<keyword evidence="4 6" id="KW-0479">Metal-binding</keyword>
<feature type="binding site" evidence="6">
    <location>
        <position position="198"/>
    </location>
    <ligand>
        <name>a divalent metal cation</name>
        <dbReference type="ChEBI" id="CHEBI:60240"/>
        <label>2</label>
        <note>catalytic</note>
    </ligand>
</feature>
<dbReference type="GO" id="GO:0046872">
    <property type="term" value="F:metal ion binding"/>
    <property type="evidence" value="ECO:0007669"/>
    <property type="project" value="UniProtKB-UniRule"/>
</dbReference>
<proteinExistence type="inferred from homology"/>
<dbReference type="GO" id="GO:0070006">
    <property type="term" value="F:metalloaminopeptidase activity"/>
    <property type="evidence" value="ECO:0007669"/>
    <property type="project" value="UniProtKB-UniRule"/>
</dbReference>
<feature type="binding site" evidence="6">
    <location>
        <position position="267"/>
    </location>
    <ligand>
        <name>a divalent metal cation</name>
        <dbReference type="ChEBI" id="CHEBI:60240"/>
        <label>2</label>
        <note>catalytic</note>
    </ligand>
</feature>
<dbReference type="EMBL" id="CP001100">
    <property type="protein sequence ID" value="ACF15115.1"/>
    <property type="molecule type" value="Genomic_DNA"/>
</dbReference>
<reference evidence="8 9" key="1">
    <citation type="submission" date="2008-06" db="EMBL/GenBank/DDBJ databases">
        <title>Complete sequence of Chloroherpeton thalassium ATCC 35110.</title>
        <authorList>
            <consortium name="US DOE Joint Genome Institute"/>
            <person name="Lucas S."/>
            <person name="Copeland A."/>
            <person name="Lapidus A."/>
            <person name="Glavina del Rio T."/>
            <person name="Dalin E."/>
            <person name="Tice H."/>
            <person name="Bruce D."/>
            <person name="Goodwin L."/>
            <person name="Pitluck S."/>
            <person name="Schmutz J."/>
            <person name="Larimer F."/>
            <person name="Land M."/>
            <person name="Hauser L."/>
            <person name="Kyrpides N."/>
            <person name="Mikhailova N."/>
            <person name="Liu Z."/>
            <person name="Li T."/>
            <person name="Zhao F."/>
            <person name="Overmann J."/>
            <person name="Bryant D.A."/>
            <person name="Richardson P."/>
        </authorList>
    </citation>
    <scope>NUCLEOTIDE SEQUENCE [LARGE SCALE GENOMIC DNA]</scope>
    <source>
        <strain evidence="9">ATCC 35110 / GB-78</strain>
    </source>
</reference>
<dbReference type="HOGENOM" id="CLU_015857_0_1_10"/>
<evidence type="ECO:0000313" key="8">
    <source>
        <dbReference type="EMBL" id="ACF15115.1"/>
    </source>
</evidence>
<accession>B3QYP2</accession>
<dbReference type="GO" id="GO:0004239">
    <property type="term" value="F:initiator methionyl aminopeptidase activity"/>
    <property type="evidence" value="ECO:0007669"/>
    <property type="project" value="UniProtKB-UniRule"/>
</dbReference>
<dbReference type="InterPro" id="IPR036005">
    <property type="entry name" value="Creatinase/aminopeptidase-like"/>
</dbReference>
<dbReference type="OrthoDB" id="9802055at2"/>
<dbReference type="eggNOG" id="COG0024">
    <property type="taxonomic scope" value="Bacteria"/>
</dbReference>
<protein>
    <recommendedName>
        <fullName evidence="6">Methionine aminopeptidase</fullName>
        <shortName evidence="6">MAP</shortName>
        <shortName evidence="6">MetAP</shortName>
        <ecNumber evidence="6">3.4.11.18</ecNumber>
    </recommendedName>
    <alternativeName>
        <fullName evidence="6">Peptidase M</fullName>
    </alternativeName>
</protein>
<dbReference type="AlphaFoldDB" id="B3QYP2"/>
<feature type="binding site" evidence="6">
    <location>
        <position position="95"/>
    </location>
    <ligand>
        <name>a divalent metal cation</name>
        <dbReference type="ChEBI" id="CHEBI:60240"/>
        <label>1</label>
    </ligand>
</feature>
<feature type="binding site" evidence="6">
    <location>
        <position position="231"/>
    </location>
    <ligand>
        <name>a divalent metal cation</name>
        <dbReference type="ChEBI" id="CHEBI:60240"/>
        <label>2</label>
        <note>catalytic</note>
    </ligand>
</feature>
<dbReference type="EC" id="3.4.11.18" evidence="6"/>
<evidence type="ECO:0000256" key="5">
    <source>
        <dbReference type="ARBA" id="ARBA00022801"/>
    </source>
</evidence>
<dbReference type="PANTHER" id="PTHR43330">
    <property type="entry name" value="METHIONINE AMINOPEPTIDASE"/>
    <property type="match status" value="1"/>
</dbReference>
<comment type="subunit">
    <text evidence="6">Monomer.</text>
</comment>
<evidence type="ECO:0000313" key="9">
    <source>
        <dbReference type="Proteomes" id="UP000001208"/>
    </source>
</evidence>
<feature type="binding site" evidence="6">
    <location>
        <position position="106"/>
    </location>
    <ligand>
        <name>a divalent metal cation</name>
        <dbReference type="ChEBI" id="CHEBI:60240"/>
        <label>2</label>
        <note>catalytic</note>
    </ligand>
</feature>
<keyword evidence="9" id="KW-1185">Reference proteome</keyword>
<evidence type="ECO:0000256" key="1">
    <source>
        <dbReference type="ARBA" id="ARBA00002521"/>
    </source>
</evidence>
<keyword evidence="5 6" id="KW-0378">Hydrolase</keyword>
<dbReference type="SUPFAM" id="SSF55920">
    <property type="entry name" value="Creatinase/aminopeptidase"/>
    <property type="match status" value="1"/>
</dbReference>
<comment type="similarity">
    <text evidence="6">Belongs to the peptidase M24A family. Methionine aminopeptidase type 1 subfamily.</text>
</comment>
<comment type="catalytic activity">
    <reaction evidence="6">
        <text>Release of N-terminal amino acids, preferentially methionine, from peptides and arylamides.</text>
        <dbReference type="EC" id="3.4.11.18"/>
    </reaction>
</comment>
<feature type="binding site" evidence="6">
    <location>
        <position position="77"/>
    </location>
    <ligand>
        <name>substrate</name>
    </ligand>
</feature>
<evidence type="ECO:0000256" key="2">
    <source>
        <dbReference type="ARBA" id="ARBA00022438"/>
    </source>
</evidence>
<feature type="binding site" evidence="6">
    <location>
        <position position="106"/>
    </location>
    <ligand>
        <name>a divalent metal cation</name>
        <dbReference type="ChEBI" id="CHEBI:60240"/>
        <label>1</label>
    </ligand>
</feature>
<feature type="binding site" evidence="6">
    <location>
        <position position="205"/>
    </location>
    <ligand>
        <name>substrate</name>
    </ligand>
</feature>
<dbReference type="InterPro" id="IPR002467">
    <property type="entry name" value="Pept_M24A_MAP1"/>
</dbReference>
<organism evidence="8 9">
    <name type="scientific">Chloroherpeton thalassium (strain ATCC 35110 / GB-78)</name>
    <dbReference type="NCBI Taxonomy" id="517418"/>
    <lineage>
        <taxon>Bacteria</taxon>
        <taxon>Pseudomonadati</taxon>
        <taxon>Chlorobiota</taxon>
        <taxon>Chlorobiia</taxon>
        <taxon>Chlorobiales</taxon>
        <taxon>Chloroherpetonaceae</taxon>
        <taxon>Chloroherpeton</taxon>
    </lineage>
</organism>
<evidence type="ECO:0000259" key="7">
    <source>
        <dbReference type="Pfam" id="PF00557"/>
    </source>
</evidence>
<dbReference type="RefSeq" id="WP_012501197.1">
    <property type="nucleotide sequence ID" value="NC_011026.1"/>
</dbReference>
<dbReference type="InterPro" id="IPR000994">
    <property type="entry name" value="Pept_M24"/>
</dbReference>
<keyword evidence="2 6" id="KW-0031">Aminopeptidase</keyword>
<evidence type="ECO:0000256" key="6">
    <source>
        <dbReference type="HAMAP-Rule" id="MF_01974"/>
    </source>
</evidence>
<dbReference type="PANTHER" id="PTHR43330:SF27">
    <property type="entry name" value="METHIONINE AMINOPEPTIDASE"/>
    <property type="match status" value="1"/>
</dbReference>
<comment type="function">
    <text evidence="1 6">Removes the N-terminal methionine from nascent proteins. The N-terminal methionine is often cleaved when the second residue in the primary sequence is small and uncharged (Met-Ala-, Cys, Gly, Pro, Ser, Thr, or Val). Requires deformylation of the N(alpha)-formylated initiator methionine before it can be hydrolyzed.</text>
</comment>
<sequence length="301" mass="33306">MSVISKPEDIEKLRHSGRILASCCYHMEELLKPGTSAKDLNTFCTEFIRSYHAEPSFLNYAGFPHALCFSNNDEVVHGLCTPEKILKPGDVLSVDLGVNYEGLFSDTAATYIITEDGIDRSCKFHFIESWKETKPTVLDEAPPLELKRKRELLDATSKSLMKGIAVVRHGAKTGDIGHAVGSFLASRGYGNVTQLGGHGLGYEVHCEPFISHTGRKGTGSFLVENMVIAIEPMVTLGKSGQVRFVKNNQYGWEEIKSKDGTIAAHFEHSMLVTKKSCEVFTRIQEKDVLPVQAEVSELLQK</sequence>
<dbReference type="GO" id="GO:0006508">
    <property type="term" value="P:proteolysis"/>
    <property type="evidence" value="ECO:0007669"/>
    <property type="project" value="UniProtKB-KW"/>
</dbReference>
<gene>
    <name evidence="6" type="primary">map</name>
    <name evidence="8" type="ordered locus">Ctha_2666</name>
</gene>
<dbReference type="Pfam" id="PF00557">
    <property type="entry name" value="Peptidase_M24"/>
    <property type="match status" value="1"/>
</dbReference>
<comment type="cofactor">
    <cofactor evidence="6">
        <name>Co(2+)</name>
        <dbReference type="ChEBI" id="CHEBI:48828"/>
    </cofactor>
    <cofactor evidence="6">
        <name>Zn(2+)</name>
        <dbReference type="ChEBI" id="CHEBI:29105"/>
    </cofactor>
    <cofactor evidence="6">
        <name>Mn(2+)</name>
        <dbReference type="ChEBI" id="CHEBI:29035"/>
    </cofactor>
    <cofactor evidence="6">
        <name>Fe(2+)</name>
        <dbReference type="ChEBI" id="CHEBI:29033"/>
    </cofactor>
    <text evidence="6">Binds 2 divalent metal cations per subunit. Has a high-affinity and a low affinity metal-binding site. The true nature of the physiological cofactor is under debate. The enzyme is active with cobalt, zinc, manganese or divalent iron ions. Most likely, methionine aminopeptidases function as mononuclear Fe(2+)-metalloproteases under physiological conditions, and the catalytically relevant metal-binding site has been assigned to the histidine-containing high-affinity site.</text>
</comment>
<dbReference type="KEGG" id="cts:Ctha_2666"/>
<evidence type="ECO:0000256" key="3">
    <source>
        <dbReference type="ARBA" id="ARBA00022670"/>
    </source>
</evidence>
<dbReference type="HAMAP" id="MF_01974">
    <property type="entry name" value="MetAP_1"/>
    <property type="match status" value="1"/>
</dbReference>
<dbReference type="STRING" id="517418.Ctha_2666"/>